<dbReference type="PANTHER" id="PTHR30545">
    <property type="entry name" value="SUGAR FERMENTATION STIMULATION PROTEIN A"/>
    <property type="match status" value="1"/>
</dbReference>
<dbReference type="InterPro" id="IPR040452">
    <property type="entry name" value="SfsA_C"/>
</dbReference>
<evidence type="ECO:0000313" key="4">
    <source>
        <dbReference type="EMBL" id="AJF07343.1"/>
    </source>
</evidence>
<dbReference type="GO" id="GO:0003677">
    <property type="term" value="F:DNA binding"/>
    <property type="evidence" value="ECO:0007669"/>
    <property type="project" value="InterPro"/>
</dbReference>
<gene>
    <name evidence="1" type="primary">sfsA</name>
    <name evidence="4" type="ORF">GSUB_13330</name>
</gene>
<dbReference type="PANTHER" id="PTHR30545:SF2">
    <property type="entry name" value="SUGAR FERMENTATION STIMULATION PROTEIN A"/>
    <property type="match status" value="1"/>
</dbReference>
<dbReference type="NCBIfam" id="TIGR00230">
    <property type="entry name" value="sfsA"/>
    <property type="match status" value="1"/>
</dbReference>
<evidence type="ECO:0000256" key="1">
    <source>
        <dbReference type="HAMAP-Rule" id="MF_00095"/>
    </source>
</evidence>
<reference evidence="4 5" key="1">
    <citation type="journal article" date="2015" name="Genome Announc.">
        <title>Genomes of Geoalkalibacter ferrihydriticus Z-0531T and Geoalkalibacter subterraneus Red1T, Two Haloalkaliphilic Metal-Reducing Deltaproteobacteria.</title>
        <authorList>
            <person name="Badalamenti J.P."/>
            <person name="Krajmalnik-Brown R."/>
            <person name="Torres C.I."/>
            <person name="Bond D.R."/>
        </authorList>
    </citation>
    <scope>NUCLEOTIDE SEQUENCE [LARGE SCALE GENOMIC DNA]</scope>
    <source>
        <strain evidence="4 5">Red1</strain>
    </source>
</reference>
<sequence length="230" mass="25869">MKLPQPLVAGVLKRRYQRFFAEVELDDGSLVTAHTPNTGSMRQCAVPGHHVLLSRNDNPRRKLRYTLELVEVDGSWVDTHTHRANQVVGEALGAGLIPGLEGCRIRPEYRYGASRIDFFLERAETRILLEVKNVTLMHDQRTACFPDAVTVRGQKHLRELMSAVTEGLRGIIFFVVQRAAAEAFTPADDIDPEYGRLLREAADAGIEIMAWKTRTTPEEVCVDYSLPVLM</sequence>
<dbReference type="Proteomes" id="UP000035036">
    <property type="component" value="Chromosome"/>
</dbReference>
<evidence type="ECO:0000259" key="3">
    <source>
        <dbReference type="Pfam" id="PF17746"/>
    </source>
</evidence>
<evidence type="ECO:0000259" key="2">
    <source>
        <dbReference type="Pfam" id="PF03749"/>
    </source>
</evidence>
<dbReference type="HOGENOM" id="CLU_052299_2_0_7"/>
<feature type="domain" description="Sugar fermentation stimulation protein C-terminal" evidence="2">
    <location>
        <begin position="83"/>
        <end position="218"/>
    </location>
</feature>
<dbReference type="EMBL" id="CP010311">
    <property type="protein sequence ID" value="AJF07343.1"/>
    <property type="molecule type" value="Genomic_DNA"/>
</dbReference>
<protein>
    <recommendedName>
        <fullName evidence="1">Sugar fermentation stimulation protein homolog</fullName>
    </recommendedName>
</protein>
<dbReference type="Gene3D" id="3.40.1350.60">
    <property type="match status" value="1"/>
</dbReference>
<keyword evidence="5" id="KW-1185">Reference proteome</keyword>
<proteinExistence type="inferred from homology"/>
<dbReference type="OrthoDB" id="9802365at2"/>
<dbReference type="InterPro" id="IPR041465">
    <property type="entry name" value="SfsA_N"/>
</dbReference>
<dbReference type="KEGG" id="gsb:GSUB_13330"/>
<comment type="similarity">
    <text evidence="1">Belongs to the SfsA family.</text>
</comment>
<dbReference type="HAMAP" id="MF_00095">
    <property type="entry name" value="SfsA"/>
    <property type="match status" value="1"/>
</dbReference>
<accession>A0A0B5FJ11</accession>
<organism evidence="4 5">
    <name type="scientific">Geoalkalibacter subterraneus</name>
    <dbReference type="NCBI Taxonomy" id="483547"/>
    <lineage>
        <taxon>Bacteria</taxon>
        <taxon>Pseudomonadati</taxon>
        <taxon>Thermodesulfobacteriota</taxon>
        <taxon>Desulfuromonadia</taxon>
        <taxon>Desulfuromonadales</taxon>
        <taxon>Geoalkalibacteraceae</taxon>
        <taxon>Geoalkalibacter</taxon>
    </lineage>
</organism>
<dbReference type="RefSeq" id="WP_040201225.1">
    <property type="nucleotide sequence ID" value="NZ_CP010311.1"/>
</dbReference>
<dbReference type="Gene3D" id="2.40.50.580">
    <property type="match status" value="1"/>
</dbReference>
<dbReference type="InterPro" id="IPR005224">
    <property type="entry name" value="SfsA"/>
</dbReference>
<dbReference type="Pfam" id="PF03749">
    <property type="entry name" value="SfsA"/>
    <property type="match status" value="1"/>
</dbReference>
<feature type="domain" description="SfsA N-terminal OB" evidence="3">
    <location>
        <begin position="14"/>
        <end position="77"/>
    </location>
</feature>
<dbReference type="STRING" id="483547.GSUB_13330"/>
<name>A0A0B5FJ11_9BACT</name>
<dbReference type="CDD" id="cd22359">
    <property type="entry name" value="SfsA-like_bacterial"/>
    <property type="match status" value="1"/>
</dbReference>
<dbReference type="AlphaFoldDB" id="A0A0B5FJ11"/>
<dbReference type="Pfam" id="PF17746">
    <property type="entry name" value="SfsA_N"/>
    <property type="match status" value="1"/>
</dbReference>
<evidence type="ECO:0000313" key="5">
    <source>
        <dbReference type="Proteomes" id="UP000035036"/>
    </source>
</evidence>